<gene>
    <name evidence="4" type="ORF">ACFSBW_14365</name>
</gene>
<dbReference type="SUPFAM" id="SSF53474">
    <property type="entry name" value="alpha/beta-Hydrolases"/>
    <property type="match status" value="1"/>
</dbReference>
<dbReference type="PANTHER" id="PTHR10655:SF17">
    <property type="entry name" value="LYSOPHOSPHOLIPASE-LIKE PROTEIN 1"/>
    <property type="match status" value="1"/>
</dbReference>
<keyword evidence="5" id="KW-1185">Reference proteome</keyword>
<organism evidence="4 5">
    <name type="scientific">Halohasta litorea</name>
    <dbReference type="NCBI Taxonomy" id="869891"/>
    <lineage>
        <taxon>Archaea</taxon>
        <taxon>Methanobacteriati</taxon>
        <taxon>Methanobacteriota</taxon>
        <taxon>Stenosarchaea group</taxon>
        <taxon>Halobacteria</taxon>
        <taxon>Halobacteriales</taxon>
        <taxon>Haloferacaceae</taxon>
        <taxon>Halohasta</taxon>
    </lineage>
</organism>
<dbReference type="GO" id="GO:0016787">
    <property type="term" value="F:hydrolase activity"/>
    <property type="evidence" value="ECO:0007669"/>
    <property type="project" value="UniProtKB-KW"/>
</dbReference>
<dbReference type="EMBL" id="JBHUDM010000004">
    <property type="protein sequence ID" value="MFD1643057.1"/>
    <property type="molecule type" value="Genomic_DNA"/>
</dbReference>
<dbReference type="Proteomes" id="UP001597052">
    <property type="component" value="Unassembled WGS sequence"/>
</dbReference>
<dbReference type="Pfam" id="PF02230">
    <property type="entry name" value="Abhydrolase_2"/>
    <property type="match status" value="1"/>
</dbReference>
<comment type="similarity">
    <text evidence="1">Belongs to the AB hydrolase superfamily. AB hydrolase 2 family.</text>
</comment>
<protein>
    <submittedName>
        <fullName evidence="4">Alpha/beta hydrolase</fullName>
    </submittedName>
</protein>
<proteinExistence type="inferred from homology"/>
<keyword evidence="2 4" id="KW-0378">Hydrolase</keyword>
<accession>A0ABD6DA03</accession>
<dbReference type="InterPro" id="IPR029058">
    <property type="entry name" value="AB_hydrolase_fold"/>
</dbReference>
<reference evidence="4 5" key="1">
    <citation type="journal article" date="2019" name="Int. J. Syst. Evol. Microbiol.">
        <title>The Global Catalogue of Microorganisms (GCM) 10K type strain sequencing project: providing services to taxonomists for standard genome sequencing and annotation.</title>
        <authorList>
            <consortium name="The Broad Institute Genomics Platform"/>
            <consortium name="The Broad Institute Genome Sequencing Center for Infectious Disease"/>
            <person name="Wu L."/>
            <person name="Ma J."/>
        </authorList>
    </citation>
    <scope>NUCLEOTIDE SEQUENCE [LARGE SCALE GENOMIC DNA]</scope>
    <source>
        <strain evidence="4 5">CGMCC 1.10593</strain>
    </source>
</reference>
<dbReference type="InterPro" id="IPR003140">
    <property type="entry name" value="PLipase/COase/thioEstase"/>
</dbReference>
<name>A0ABD6DA03_9EURY</name>
<evidence type="ECO:0000259" key="3">
    <source>
        <dbReference type="Pfam" id="PF02230"/>
    </source>
</evidence>
<dbReference type="InterPro" id="IPR050565">
    <property type="entry name" value="LYPA1-2/EST-like"/>
</dbReference>
<evidence type="ECO:0000256" key="1">
    <source>
        <dbReference type="ARBA" id="ARBA00006499"/>
    </source>
</evidence>
<dbReference type="PANTHER" id="PTHR10655">
    <property type="entry name" value="LYSOPHOSPHOLIPASE-RELATED"/>
    <property type="match status" value="1"/>
</dbReference>
<feature type="domain" description="Phospholipase/carboxylesterase/thioesterase" evidence="3">
    <location>
        <begin position="20"/>
        <end position="214"/>
    </location>
</feature>
<evidence type="ECO:0000313" key="5">
    <source>
        <dbReference type="Proteomes" id="UP001597052"/>
    </source>
</evidence>
<dbReference type="AlphaFoldDB" id="A0ABD6DA03"/>
<dbReference type="RefSeq" id="WP_256396416.1">
    <property type="nucleotide sequence ID" value="NZ_JANHDJ010000004.1"/>
</dbReference>
<comment type="caution">
    <text evidence="4">The sequence shown here is derived from an EMBL/GenBank/DDBJ whole genome shotgun (WGS) entry which is preliminary data.</text>
</comment>
<evidence type="ECO:0000256" key="2">
    <source>
        <dbReference type="ARBA" id="ARBA00022801"/>
    </source>
</evidence>
<dbReference type="Gene3D" id="3.40.50.1820">
    <property type="entry name" value="alpha/beta hydrolase"/>
    <property type="match status" value="1"/>
</dbReference>
<evidence type="ECO:0000313" key="4">
    <source>
        <dbReference type="EMBL" id="MFD1643057.1"/>
    </source>
</evidence>
<sequence length="219" mass="23471">MSDIPLEHVHIDPEQPTDGPAPAAFVLHGRGANEQDLLPIAKELPDTFHIVSFRAPDRLQGGYTWYDLDLSAGGLHQSQPDAADFDRSRDLIAESVDAAIDAYDLDPDRLGLLGFSQGAITSLSLLLDSPADYQWVVALHGYLPDSHRDLEPEGIGDKPVFVAAGSADEIIPAARSEAAAERFAELGAAVTYNVYDAPHGVSPEELDDLVAFVEGVSSE</sequence>